<sequence>MKKLIPSLLALLFMALMSGCAYKVSQVNPNLPTINSLKTISDMTQIAFEWNPVNDENIAGYYLYRSNPNEDGKMSVVANIKDRFATHYVDTNLAPSTEYSYELRSYDNNGDISNNGEIITVSTSKLIESVSFAQAVYGLPNRIKILWRPHPDPRVASYIIERNNISSDKWYRIAEVKGRLNVEYIDDGLDPNHHYRYRILVKTVDGITSGPSAIISAQTKALPNLVLNLQATTNLPKKITLTWEPNTNDDFSHYNIYRSSNEIFPLLKLTETTSVQYDDLINENGAQMYYKVTAVDKDGLESPKQNNPVVGNTLTSPKSPIITGASFNGISIELSWSSGSDNRSVKYKILKSSAAGEEAIEDIVGNSYNDDQIQFGLEYTYKIVGIDEYGINSNESKQAIVVAK</sequence>
<dbReference type="InterPro" id="IPR013783">
    <property type="entry name" value="Ig-like_fold"/>
</dbReference>
<dbReference type="AlphaFoldDB" id="A0A5L4K889"/>
<dbReference type="GeneID" id="61065044"/>
<dbReference type="EMBL" id="AABQDW010000005">
    <property type="protein sequence ID" value="EAI5407853.1"/>
    <property type="molecule type" value="Genomic_DNA"/>
</dbReference>
<dbReference type="PROSITE" id="PS51257">
    <property type="entry name" value="PROKAR_LIPOPROTEIN"/>
    <property type="match status" value="1"/>
</dbReference>
<dbReference type="InterPro" id="IPR050713">
    <property type="entry name" value="RTP_Phos/Ushers"/>
</dbReference>
<feature type="domain" description="Fibronectin type-III" evidence="2">
    <location>
        <begin position="31"/>
        <end position="126"/>
    </location>
</feature>
<dbReference type="Proteomes" id="UP000557842">
    <property type="component" value="Unassembled WGS sequence"/>
</dbReference>
<dbReference type="GO" id="GO:0016020">
    <property type="term" value="C:membrane"/>
    <property type="evidence" value="ECO:0007669"/>
    <property type="project" value="UniProtKB-SubCell"/>
</dbReference>
<feature type="domain" description="Fibronectin type-III" evidence="2">
    <location>
        <begin position="129"/>
        <end position="222"/>
    </location>
</feature>
<evidence type="ECO:0000313" key="6">
    <source>
        <dbReference type="EMBL" id="EAK0467826.1"/>
    </source>
</evidence>
<dbReference type="SMART" id="SM00060">
    <property type="entry name" value="FN3"/>
    <property type="match status" value="3"/>
</dbReference>
<dbReference type="EMBL" id="AACCXK010000002">
    <property type="protein sequence ID" value="EAK0452396.1"/>
    <property type="molecule type" value="Genomic_DNA"/>
</dbReference>
<protein>
    <submittedName>
        <fullName evidence="5">Fibronectin type III domain-containing protein</fullName>
    </submittedName>
</protein>
<gene>
    <name evidence="5" type="ORF">AAH17_01795</name>
    <name evidence="6" type="ORF">AAH24_00360</name>
    <name evidence="3" type="ORF">BVH53_03975</name>
    <name evidence="4" type="ORF">CX802_07530</name>
</gene>
<comment type="caution">
    <text evidence="5">The sequence shown here is derived from an EMBL/GenBank/DDBJ whole genome shotgun (WGS) entry which is preliminary data.</text>
</comment>
<dbReference type="Gene3D" id="2.60.40.10">
    <property type="entry name" value="Immunoglobulins"/>
    <property type="match status" value="4"/>
</dbReference>
<accession>A0A5L4K889</accession>
<dbReference type="InterPro" id="IPR003961">
    <property type="entry name" value="FN3_dom"/>
</dbReference>
<reference evidence="5 8" key="1">
    <citation type="submission" date="2018-05" db="EMBL/GenBank/DDBJ databases">
        <authorList>
            <consortium name="PulseNet: The National Subtyping Network for Foodborne Disease Surveillance"/>
            <person name="Tarr C.L."/>
            <person name="Trees E."/>
            <person name="Katz L.S."/>
            <person name="Carleton-Romer H.A."/>
            <person name="Stroika S."/>
            <person name="Kucerova Z."/>
            <person name="Roache K.F."/>
            <person name="Sabol A.L."/>
            <person name="Besser J."/>
            <person name="Gerner-Smidt P."/>
        </authorList>
    </citation>
    <scope>NUCLEOTIDE SEQUENCE</scope>
    <source>
        <strain evidence="5">2014D-0197</strain>
        <strain evidence="3 8">2016D-0221</strain>
        <strain evidence="6">D4313</strain>
        <strain evidence="4 7">PNUSAC001503</strain>
    </source>
</reference>
<evidence type="ECO:0000313" key="4">
    <source>
        <dbReference type="EMBL" id="EAI8859673.1"/>
    </source>
</evidence>
<organism evidence="5">
    <name type="scientific">Campylobacter fetus</name>
    <dbReference type="NCBI Taxonomy" id="196"/>
    <lineage>
        <taxon>Bacteria</taxon>
        <taxon>Pseudomonadati</taxon>
        <taxon>Campylobacterota</taxon>
        <taxon>Epsilonproteobacteria</taxon>
        <taxon>Campylobacterales</taxon>
        <taxon>Campylobacteraceae</taxon>
        <taxon>Campylobacter</taxon>
    </lineage>
</organism>
<keyword evidence="7" id="KW-1185">Reference proteome</keyword>
<feature type="chain" id="PRO_5044621696" evidence="1">
    <location>
        <begin position="24"/>
        <end position="404"/>
    </location>
</feature>
<dbReference type="CDD" id="cd00063">
    <property type="entry name" value="FN3"/>
    <property type="match status" value="2"/>
</dbReference>
<dbReference type="PANTHER" id="PTHR46957:SF3">
    <property type="entry name" value="CYTOKINE RECEPTOR"/>
    <property type="match status" value="1"/>
</dbReference>
<dbReference type="EMBL" id="AABTCC010000024">
    <property type="protein sequence ID" value="EAI8859673.1"/>
    <property type="molecule type" value="Genomic_DNA"/>
</dbReference>
<dbReference type="SUPFAM" id="SSF49265">
    <property type="entry name" value="Fibronectin type III"/>
    <property type="match status" value="2"/>
</dbReference>
<keyword evidence="1" id="KW-0732">Signal</keyword>
<dbReference type="InterPro" id="IPR036116">
    <property type="entry name" value="FN3_sf"/>
</dbReference>
<dbReference type="Proteomes" id="UP000535509">
    <property type="component" value="Unassembled WGS sequence"/>
</dbReference>
<dbReference type="PANTHER" id="PTHR46957">
    <property type="entry name" value="CYTOKINE RECEPTOR"/>
    <property type="match status" value="1"/>
</dbReference>
<proteinExistence type="predicted"/>
<feature type="signal peptide" evidence="1">
    <location>
        <begin position="1"/>
        <end position="23"/>
    </location>
</feature>
<evidence type="ECO:0000313" key="7">
    <source>
        <dbReference type="Proteomes" id="UP000535509"/>
    </source>
</evidence>
<dbReference type="EMBL" id="AACCXM010000001">
    <property type="protein sequence ID" value="EAK0467826.1"/>
    <property type="molecule type" value="Genomic_DNA"/>
</dbReference>
<evidence type="ECO:0000313" key="8">
    <source>
        <dbReference type="Proteomes" id="UP000557842"/>
    </source>
</evidence>
<evidence type="ECO:0000313" key="3">
    <source>
        <dbReference type="EMBL" id="EAI5407853.1"/>
    </source>
</evidence>
<dbReference type="PROSITE" id="PS50853">
    <property type="entry name" value="FN3"/>
    <property type="match status" value="2"/>
</dbReference>
<dbReference type="RefSeq" id="WP_002849911.1">
    <property type="nucleotide sequence ID" value="NZ_AABUZP020000005.1"/>
</dbReference>
<evidence type="ECO:0000259" key="2">
    <source>
        <dbReference type="PROSITE" id="PS50853"/>
    </source>
</evidence>
<evidence type="ECO:0000256" key="1">
    <source>
        <dbReference type="SAM" id="SignalP"/>
    </source>
</evidence>
<name>A0A5L4K889_CAMFE</name>
<evidence type="ECO:0000313" key="5">
    <source>
        <dbReference type="EMBL" id="EAK0452396.1"/>
    </source>
</evidence>